<accession>A0ABV4U4W4</accession>
<keyword evidence="2" id="KW-1185">Reference proteome</keyword>
<evidence type="ECO:0000313" key="2">
    <source>
        <dbReference type="Proteomes" id="UP001575105"/>
    </source>
</evidence>
<gene>
    <name evidence="1" type="ORF">ACERK3_10030</name>
</gene>
<sequence>MSQPSDVFTPGQRVEVTQQIPQRDEVWTNKSQGVVVRYDQRKTGSWYAHSKDDRLWLDRLVIRKDDGELVTFNLDNYTHVEIMNNDAAADQTPVSP</sequence>
<protein>
    <submittedName>
        <fullName evidence="1">Uncharacterized protein</fullName>
    </submittedName>
</protein>
<reference evidence="1 2" key="1">
    <citation type="submission" date="2024-08" db="EMBL/GenBank/DDBJ databases">
        <title>Whole-genome sequencing of halo(alkali)philic microorganisms from hypersaline lakes.</title>
        <authorList>
            <person name="Sorokin D.Y."/>
            <person name="Merkel A.Y."/>
            <person name="Messina E."/>
            <person name="Yakimov M."/>
        </authorList>
    </citation>
    <scope>NUCLEOTIDE SEQUENCE [LARGE SCALE GENOMIC DNA]</scope>
    <source>
        <strain evidence="1 2">AB-hyl4</strain>
    </source>
</reference>
<proteinExistence type="predicted"/>
<dbReference type="RefSeq" id="WP_425345559.1">
    <property type="nucleotide sequence ID" value="NZ_JBGUBD010000005.1"/>
</dbReference>
<dbReference type="EMBL" id="JBGUBD010000005">
    <property type="protein sequence ID" value="MFA9478633.1"/>
    <property type="molecule type" value="Genomic_DNA"/>
</dbReference>
<organism evidence="1 2">
    <name type="scientific">Natronomicrosphaera hydrolytica</name>
    <dbReference type="NCBI Taxonomy" id="3242702"/>
    <lineage>
        <taxon>Bacteria</taxon>
        <taxon>Pseudomonadati</taxon>
        <taxon>Planctomycetota</taxon>
        <taxon>Phycisphaerae</taxon>
        <taxon>Phycisphaerales</taxon>
        <taxon>Phycisphaeraceae</taxon>
        <taxon>Natronomicrosphaera</taxon>
    </lineage>
</organism>
<dbReference type="Proteomes" id="UP001575105">
    <property type="component" value="Unassembled WGS sequence"/>
</dbReference>
<evidence type="ECO:0000313" key="1">
    <source>
        <dbReference type="EMBL" id="MFA9478633.1"/>
    </source>
</evidence>
<comment type="caution">
    <text evidence="1">The sequence shown here is derived from an EMBL/GenBank/DDBJ whole genome shotgun (WGS) entry which is preliminary data.</text>
</comment>
<name>A0ABV4U4W4_9BACT</name>